<keyword evidence="4" id="KW-1185">Reference proteome</keyword>
<dbReference type="VEuPathDB" id="MicrosporidiaDB:EDEG_02470"/>
<keyword evidence="2" id="KW-1133">Transmembrane helix</keyword>
<keyword evidence="2" id="KW-0472">Membrane</keyword>
<evidence type="ECO:0000313" key="4">
    <source>
        <dbReference type="Proteomes" id="UP000003163"/>
    </source>
</evidence>
<evidence type="ECO:0000313" key="3">
    <source>
        <dbReference type="EMBL" id="EJW03165.1"/>
    </source>
</evidence>
<protein>
    <submittedName>
        <fullName evidence="3">Uncharacterized protein</fullName>
    </submittedName>
</protein>
<reference evidence="4" key="2">
    <citation type="submission" date="2015-07" db="EMBL/GenBank/DDBJ databases">
        <title>Contrasting host-pathogen interactions and genome evolution in two generalist and specialist microsporidian pathogens of mosquitoes.</title>
        <authorList>
            <consortium name="The Broad Institute Genomics Platform"/>
            <consortium name="The Broad Institute Genome Sequencing Center for Infectious Disease"/>
            <person name="Cuomo C.A."/>
            <person name="Sanscrainte N.D."/>
            <person name="Goldberg J.M."/>
            <person name="Heiman D."/>
            <person name="Young S."/>
            <person name="Zeng Q."/>
            <person name="Becnel J.J."/>
            <person name="Birren B.W."/>
        </authorList>
    </citation>
    <scope>NUCLEOTIDE SEQUENCE [LARGE SCALE GENOMIC DNA]</scope>
    <source>
        <strain evidence="4">USNM 41457</strain>
    </source>
</reference>
<dbReference type="Proteomes" id="UP000003163">
    <property type="component" value="Unassembled WGS sequence"/>
</dbReference>
<dbReference type="HOGENOM" id="CLU_2277436_0_0_1"/>
<reference evidence="3 4" key="1">
    <citation type="submission" date="2011-08" db="EMBL/GenBank/DDBJ databases">
        <authorList>
            <person name="Liu Z.J."/>
            <person name="Shi F.L."/>
            <person name="Lu J.Q."/>
            <person name="Li M."/>
            <person name="Wang Z.L."/>
        </authorList>
    </citation>
    <scope>NUCLEOTIDE SEQUENCE [LARGE SCALE GENOMIC DNA]</scope>
    <source>
        <strain evidence="3 4">USNM 41457</strain>
    </source>
</reference>
<dbReference type="EMBL" id="AFBI03000044">
    <property type="protein sequence ID" value="EJW03165.1"/>
    <property type="molecule type" value="Genomic_DNA"/>
</dbReference>
<feature type="transmembrane region" description="Helical" evidence="2">
    <location>
        <begin position="71"/>
        <end position="93"/>
    </location>
</feature>
<feature type="transmembrane region" description="Helical" evidence="2">
    <location>
        <begin position="31"/>
        <end position="51"/>
    </location>
</feature>
<sequence>MQEQRHKDTKHPEKGQRLDYLRRNNPGNESLLLINSHSILNSLSFGLYALFARHTNVSPLVYGNYLIFFNLKASCLDYISSMLCLNYMFYNFIKYKINNIRL</sequence>
<evidence type="ECO:0000256" key="1">
    <source>
        <dbReference type="SAM" id="MobiDB-lite"/>
    </source>
</evidence>
<dbReference type="AlphaFoldDB" id="J9DKP7"/>
<organism evidence="3 4">
    <name type="scientific">Edhazardia aedis (strain USNM 41457)</name>
    <name type="common">Microsporidian parasite</name>
    <dbReference type="NCBI Taxonomy" id="1003232"/>
    <lineage>
        <taxon>Eukaryota</taxon>
        <taxon>Fungi</taxon>
        <taxon>Fungi incertae sedis</taxon>
        <taxon>Microsporidia</taxon>
        <taxon>Edhazardia</taxon>
    </lineage>
</organism>
<dbReference type="InParanoid" id="J9DKP7"/>
<proteinExistence type="predicted"/>
<name>J9DKP7_EDHAE</name>
<gene>
    <name evidence="3" type="ORF">EDEG_02470</name>
</gene>
<accession>J9DKP7</accession>
<keyword evidence="2" id="KW-0812">Transmembrane</keyword>
<evidence type="ECO:0000256" key="2">
    <source>
        <dbReference type="SAM" id="Phobius"/>
    </source>
</evidence>
<feature type="region of interest" description="Disordered" evidence="1">
    <location>
        <begin position="1"/>
        <end position="20"/>
    </location>
</feature>
<comment type="caution">
    <text evidence="3">The sequence shown here is derived from an EMBL/GenBank/DDBJ whole genome shotgun (WGS) entry which is preliminary data.</text>
</comment>